<evidence type="ECO:0000259" key="3">
    <source>
        <dbReference type="PROSITE" id="PS51767"/>
    </source>
</evidence>
<keyword evidence="5" id="KW-1185">Reference proteome</keyword>
<dbReference type="GO" id="GO:0004190">
    <property type="term" value="F:aspartic-type endopeptidase activity"/>
    <property type="evidence" value="ECO:0007669"/>
    <property type="project" value="InterPro"/>
</dbReference>
<organism evidence="4 5">
    <name type="scientific">Tagetes erecta</name>
    <name type="common">African marigold</name>
    <dbReference type="NCBI Taxonomy" id="13708"/>
    <lineage>
        <taxon>Eukaryota</taxon>
        <taxon>Viridiplantae</taxon>
        <taxon>Streptophyta</taxon>
        <taxon>Embryophyta</taxon>
        <taxon>Tracheophyta</taxon>
        <taxon>Spermatophyta</taxon>
        <taxon>Magnoliopsida</taxon>
        <taxon>eudicotyledons</taxon>
        <taxon>Gunneridae</taxon>
        <taxon>Pentapetalae</taxon>
        <taxon>asterids</taxon>
        <taxon>campanulids</taxon>
        <taxon>Asterales</taxon>
        <taxon>Asteraceae</taxon>
        <taxon>Asteroideae</taxon>
        <taxon>Heliantheae alliance</taxon>
        <taxon>Tageteae</taxon>
        <taxon>Tagetes</taxon>
    </lineage>
</organism>
<evidence type="ECO:0000313" key="4">
    <source>
        <dbReference type="EMBL" id="KAK1440344.1"/>
    </source>
</evidence>
<evidence type="ECO:0000256" key="2">
    <source>
        <dbReference type="SAM" id="SignalP"/>
    </source>
</evidence>
<comment type="caution">
    <text evidence="4">The sequence shown here is derived from an EMBL/GenBank/DDBJ whole genome shotgun (WGS) entry which is preliminary data.</text>
</comment>
<feature type="chain" id="PRO_5042139721" description="Peptidase A1 domain-containing protein" evidence="2">
    <location>
        <begin position="24"/>
        <end position="420"/>
    </location>
</feature>
<dbReference type="InterPro" id="IPR033121">
    <property type="entry name" value="PEPTIDASE_A1"/>
</dbReference>
<dbReference type="InterPro" id="IPR001461">
    <property type="entry name" value="Aspartic_peptidase_A1"/>
</dbReference>
<dbReference type="Pfam" id="PF14543">
    <property type="entry name" value="TAXi_N"/>
    <property type="match status" value="1"/>
</dbReference>
<dbReference type="AlphaFoldDB" id="A0AAD8PBM1"/>
<dbReference type="Pfam" id="PF14541">
    <property type="entry name" value="TAXi_C"/>
    <property type="match status" value="1"/>
</dbReference>
<feature type="domain" description="Peptidase A1" evidence="3">
    <location>
        <begin position="42"/>
        <end position="401"/>
    </location>
</feature>
<dbReference type="Gene3D" id="2.40.70.10">
    <property type="entry name" value="Acid Proteases"/>
    <property type="match status" value="2"/>
</dbReference>
<dbReference type="SUPFAM" id="SSF50630">
    <property type="entry name" value="Acid proteases"/>
    <property type="match status" value="1"/>
</dbReference>
<protein>
    <recommendedName>
        <fullName evidence="3">Peptidase A1 domain-containing protein</fullName>
    </recommendedName>
</protein>
<dbReference type="PANTHER" id="PTHR47965">
    <property type="entry name" value="ASPARTYL PROTEASE-RELATED"/>
    <property type="match status" value="1"/>
</dbReference>
<name>A0AAD8PBM1_TARER</name>
<dbReference type="EMBL" id="JAUHHV010000001">
    <property type="protein sequence ID" value="KAK1440344.1"/>
    <property type="molecule type" value="Genomic_DNA"/>
</dbReference>
<evidence type="ECO:0000256" key="1">
    <source>
        <dbReference type="ARBA" id="ARBA00007447"/>
    </source>
</evidence>
<dbReference type="PROSITE" id="PS51767">
    <property type="entry name" value="PEPTIDASE_A1"/>
    <property type="match status" value="1"/>
</dbReference>
<accession>A0AAD8PBM1</accession>
<dbReference type="PANTHER" id="PTHR47965:SF63">
    <property type="entry name" value="OS01G0937200 PROTEIN"/>
    <property type="match status" value="1"/>
</dbReference>
<sequence length="420" mass="46442">MFVLIQALAIVLTLIAHEHEAIAASLSSSLVVQVNKHSESAYSAHAYFNSSSPQNLLIDLDAPFTWRFSFPRQEGCDSCPEALTCREFPCTDLRTTYSYKSPLCPKPTNRSLYDGYHNCELCPVNVIHPFTGSCSQVILTYDESMFNISNGGRNALSDMYMAYPIIGSTPPWTFDFFPSSVVGVIALSASQYALPAYLQDPVERIIALCLPSSGTDPGVLFFGDGPYYLFPRDDVDVRSLLTYTALLKQPNSFGYFIGVNAIVIKNRSINVPVNATTKISTLDPYTKLRTDIYNNVARRFSKVTKRIPPAKLVAPFGVCFNTSVNGTKVAIRVPDIDLVMQDGKKWTISTANSIKQVTEDVACLAFVDAGPTSEHAIVIGTYQIEDNFLMFNLEDSTFGFSSSLLRRQTSCSNFNFTLTH</sequence>
<reference evidence="4" key="1">
    <citation type="journal article" date="2023" name="bioRxiv">
        <title>Improved chromosome-level genome assembly for marigold (Tagetes erecta).</title>
        <authorList>
            <person name="Jiang F."/>
            <person name="Yuan L."/>
            <person name="Wang S."/>
            <person name="Wang H."/>
            <person name="Xu D."/>
            <person name="Wang A."/>
            <person name="Fan W."/>
        </authorList>
    </citation>
    <scope>NUCLEOTIDE SEQUENCE</scope>
    <source>
        <strain evidence="4">WSJ</strain>
        <tissue evidence="4">Leaf</tissue>
    </source>
</reference>
<dbReference type="InterPro" id="IPR032861">
    <property type="entry name" value="TAXi_N"/>
</dbReference>
<dbReference type="Proteomes" id="UP001229421">
    <property type="component" value="Unassembled WGS sequence"/>
</dbReference>
<gene>
    <name evidence="4" type="ORF">QVD17_06169</name>
</gene>
<feature type="signal peptide" evidence="2">
    <location>
        <begin position="1"/>
        <end position="23"/>
    </location>
</feature>
<comment type="similarity">
    <text evidence="1">Belongs to the peptidase A1 family.</text>
</comment>
<keyword evidence="2" id="KW-0732">Signal</keyword>
<dbReference type="GO" id="GO:0006508">
    <property type="term" value="P:proteolysis"/>
    <property type="evidence" value="ECO:0007669"/>
    <property type="project" value="InterPro"/>
</dbReference>
<dbReference type="InterPro" id="IPR032799">
    <property type="entry name" value="TAXi_C"/>
</dbReference>
<evidence type="ECO:0000313" key="5">
    <source>
        <dbReference type="Proteomes" id="UP001229421"/>
    </source>
</evidence>
<proteinExistence type="inferred from homology"/>
<dbReference type="InterPro" id="IPR021109">
    <property type="entry name" value="Peptidase_aspartic_dom_sf"/>
</dbReference>